<proteinExistence type="predicted"/>
<dbReference type="InterPro" id="IPR024884">
    <property type="entry name" value="NAPE-PLD"/>
</dbReference>
<dbReference type="RefSeq" id="WP_093022832.1">
    <property type="nucleotide sequence ID" value="NZ_FPBK01000001.1"/>
</dbReference>
<accession>A0A1I7F3Y9</accession>
<dbReference type="InterPro" id="IPR036866">
    <property type="entry name" value="RibonucZ/Hydroxyglut_hydro"/>
</dbReference>
<dbReference type="OrthoDB" id="9805728at2"/>
<reference evidence="2 3" key="1">
    <citation type="submission" date="2016-10" db="EMBL/GenBank/DDBJ databases">
        <authorList>
            <person name="de Groot N.N."/>
        </authorList>
    </citation>
    <scope>NUCLEOTIDE SEQUENCE [LARGE SCALE GENOMIC DNA]</scope>
    <source>
        <strain evidence="2 3">CGMCC 1.12333</strain>
    </source>
</reference>
<sequence length="332" mass="37833">MRKSKNPNIPSSIQIDGVFQNIEDTPQLSKDGSYTKILKESFKRPKEANPSVEIPHVFTNLQSLRAEKPTFVWFGHSSYLLSCKGFNLLMDPVFSGSASPFSFMIKAYKGADVYKAEDMPNIDLHLQSHNHYDHLDKDSVQKLTYKTSTYVVPEKVDEDLKRWGVSPEKITVLDWGETIHVSKDVKITATPARHFSGRGLKRNTSLWASYVLEFYGMKIFIGGDSGFGNHFKTIADEFAPFDIAILECGQYGKYWPYIHTQPEETLQVAEILKAEVLIPVHHSKFTLANHPWNESLNRLTTAGETSQVKIVTPKIGEVVTLKEDFPYEKWWN</sequence>
<dbReference type="Gene3D" id="3.60.15.10">
    <property type="entry name" value="Ribonuclease Z/Hydroxyacylglutathione hydrolase-like"/>
    <property type="match status" value="1"/>
</dbReference>
<dbReference type="GO" id="GO:0008270">
    <property type="term" value="F:zinc ion binding"/>
    <property type="evidence" value="ECO:0007669"/>
    <property type="project" value="InterPro"/>
</dbReference>
<evidence type="ECO:0000259" key="1">
    <source>
        <dbReference type="Pfam" id="PF12706"/>
    </source>
</evidence>
<dbReference type="SUPFAM" id="SSF56281">
    <property type="entry name" value="Metallo-hydrolase/oxidoreductase"/>
    <property type="match status" value="1"/>
</dbReference>
<keyword evidence="3" id="KW-1185">Reference proteome</keyword>
<feature type="domain" description="Metallo-beta-lactamase" evidence="1">
    <location>
        <begin position="87"/>
        <end position="282"/>
    </location>
</feature>
<evidence type="ECO:0000313" key="3">
    <source>
        <dbReference type="Proteomes" id="UP000199138"/>
    </source>
</evidence>
<dbReference type="GO" id="GO:0005737">
    <property type="term" value="C:cytoplasm"/>
    <property type="evidence" value="ECO:0007669"/>
    <property type="project" value="TreeGrafter"/>
</dbReference>
<dbReference type="InterPro" id="IPR001279">
    <property type="entry name" value="Metallo-B-lactamas"/>
</dbReference>
<name>A0A1I7F3Y9_9FLAO</name>
<dbReference type="PIRSF" id="PIRSF038896">
    <property type="entry name" value="NAPE-PLD"/>
    <property type="match status" value="1"/>
</dbReference>
<dbReference type="GO" id="GO:0070290">
    <property type="term" value="F:N-acylphosphatidylethanolamine-specific phospholipase D activity"/>
    <property type="evidence" value="ECO:0007669"/>
    <property type="project" value="InterPro"/>
</dbReference>
<dbReference type="EMBL" id="FPBK01000001">
    <property type="protein sequence ID" value="SFU30879.1"/>
    <property type="molecule type" value="Genomic_DNA"/>
</dbReference>
<gene>
    <name evidence="2" type="ORF">SAMN05216480_101608</name>
</gene>
<dbReference type="PANTHER" id="PTHR15032:SF4">
    <property type="entry name" value="N-ACYL-PHOSPHATIDYLETHANOLAMINE-HYDROLYZING PHOSPHOLIPASE D"/>
    <property type="match status" value="1"/>
</dbReference>
<dbReference type="STRING" id="1224947.SAMN05216480_101608"/>
<evidence type="ECO:0000313" key="2">
    <source>
        <dbReference type="EMBL" id="SFU30879.1"/>
    </source>
</evidence>
<organism evidence="2 3">
    <name type="scientific">Pustulibacterium marinum</name>
    <dbReference type="NCBI Taxonomy" id="1224947"/>
    <lineage>
        <taxon>Bacteria</taxon>
        <taxon>Pseudomonadati</taxon>
        <taxon>Bacteroidota</taxon>
        <taxon>Flavobacteriia</taxon>
        <taxon>Flavobacteriales</taxon>
        <taxon>Flavobacteriaceae</taxon>
        <taxon>Pustulibacterium</taxon>
    </lineage>
</organism>
<dbReference type="Proteomes" id="UP000199138">
    <property type="component" value="Unassembled WGS sequence"/>
</dbReference>
<dbReference type="AlphaFoldDB" id="A0A1I7F3Y9"/>
<protein>
    <submittedName>
        <fullName evidence="2">L-ascorbate metabolism protein UlaG, beta-lactamase superfamily</fullName>
    </submittedName>
</protein>
<dbReference type="Pfam" id="PF12706">
    <property type="entry name" value="Lactamase_B_2"/>
    <property type="match status" value="1"/>
</dbReference>
<dbReference type="PANTHER" id="PTHR15032">
    <property type="entry name" value="N-ACYL-PHOSPHATIDYLETHANOLAMINE-HYDROLYZING PHOSPHOLIPASE D"/>
    <property type="match status" value="1"/>
</dbReference>